<feature type="transmembrane region" description="Helical" evidence="1">
    <location>
        <begin position="199"/>
        <end position="218"/>
    </location>
</feature>
<feature type="chain" id="PRO_5046041463" evidence="2">
    <location>
        <begin position="26"/>
        <end position="559"/>
    </location>
</feature>
<reference evidence="4 5" key="1">
    <citation type="journal article" date="2016" name="Int. J. Syst. Evol. Microbiol.">
        <title>Lysobacter erysipheiresistens sp. nov., an antagonist of powdery mildew, isolated from tobacco-cultivated soil.</title>
        <authorList>
            <person name="Xie B."/>
            <person name="Li T."/>
            <person name="Lin X."/>
            <person name="Wang C.J."/>
            <person name="Chen Y.J."/>
            <person name="Liu W.J."/>
            <person name="Zhao Z.W."/>
        </authorList>
    </citation>
    <scope>NUCLEOTIDE SEQUENCE [LARGE SCALE GENOMIC DNA]</scope>
    <source>
        <strain evidence="4 5">RS-LYSO-3</strain>
    </source>
</reference>
<feature type="transmembrane region" description="Helical" evidence="1">
    <location>
        <begin position="325"/>
        <end position="346"/>
    </location>
</feature>
<keyword evidence="1" id="KW-0812">Transmembrane</keyword>
<keyword evidence="4" id="KW-0808">Transferase</keyword>
<accession>A0ABU7YY32</accession>
<dbReference type="PANTHER" id="PTHR33121:SF70">
    <property type="entry name" value="SIGNALING PROTEIN YKOW"/>
    <property type="match status" value="1"/>
</dbReference>
<evidence type="ECO:0000259" key="3">
    <source>
        <dbReference type="PROSITE" id="PS50887"/>
    </source>
</evidence>
<feature type="transmembrane region" description="Helical" evidence="1">
    <location>
        <begin position="238"/>
        <end position="258"/>
    </location>
</feature>
<feature type="transmembrane region" description="Helical" evidence="1">
    <location>
        <begin position="358"/>
        <end position="380"/>
    </location>
</feature>
<keyword evidence="1" id="KW-1133">Transmembrane helix</keyword>
<dbReference type="EMBL" id="JAXGFP010000003">
    <property type="protein sequence ID" value="MEG3183804.1"/>
    <property type="molecule type" value="Genomic_DNA"/>
</dbReference>
<keyword evidence="1" id="KW-0472">Membrane</keyword>
<dbReference type="Gene3D" id="3.30.70.270">
    <property type="match status" value="1"/>
</dbReference>
<feature type="transmembrane region" description="Helical" evidence="1">
    <location>
        <begin position="270"/>
        <end position="288"/>
    </location>
</feature>
<dbReference type="SMART" id="SM00267">
    <property type="entry name" value="GGDEF"/>
    <property type="match status" value="1"/>
</dbReference>
<dbReference type="SUPFAM" id="SSF55073">
    <property type="entry name" value="Nucleotide cyclase"/>
    <property type="match status" value="1"/>
</dbReference>
<dbReference type="NCBIfam" id="TIGR00254">
    <property type="entry name" value="GGDEF"/>
    <property type="match status" value="1"/>
</dbReference>
<feature type="transmembrane region" description="Helical" evidence="1">
    <location>
        <begin position="294"/>
        <end position="318"/>
    </location>
</feature>
<dbReference type="InterPro" id="IPR043128">
    <property type="entry name" value="Rev_trsase/Diguanyl_cyclase"/>
</dbReference>
<evidence type="ECO:0000256" key="2">
    <source>
        <dbReference type="SAM" id="SignalP"/>
    </source>
</evidence>
<keyword evidence="2" id="KW-0732">Signal</keyword>
<keyword evidence="4" id="KW-0548">Nucleotidyltransferase</keyword>
<dbReference type="GO" id="GO:0052621">
    <property type="term" value="F:diguanylate cyclase activity"/>
    <property type="evidence" value="ECO:0007669"/>
    <property type="project" value="UniProtKB-EC"/>
</dbReference>
<sequence>MRHWWPTAMCVLALWLGGWLPPATAQALHVEVLLTDGELDGPPASAPVLTRAEAAQPGDEVQLDVPRRDGHYWLRITSDRAFDAGQQPVLVLNGSHGLGAVTFYPPGAPPRVVREARAGGSPLLRRGWVLPLPHGWPEASVAYLQVSGDGSEPLRLRIAGTAELIHQQRNGARVGAATATAMLVMVLAMLGLWAMFRDVLYLGYAGYLACVVGYSLVLSGDAAEIPGLDGLVRGGATLRWGLVTLAVVLQLVFSLRFLELDRVLPRAAALVRVLLWLHAALLATLLLGRELVHGWYPVVGNTLLVTCAPLLLVVAALAWRRGAVYGGWFLLGWSPMVLVAALASAHQLGLLRAGWADAALPLLAVLESLVLAVALAHHAIARHRLALRAQDSLECDPLTGALDGGALERLLGSWYRRASFGRNSYGLLMLEIEDFDALRAQRGKVFGDAVLQQALARMRSLLRADDTIARIDGARFAIVSECRREDCEHLAERIGAGFARQPFRIDGREIAVGVSVGLVMSRRGESANELLQRAVHAMQQARERQALRAAFMPANATAG</sequence>
<dbReference type="InterPro" id="IPR050706">
    <property type="entry name" value="Cyclic-di-GMP_PDE-like"/>
</dbReference>
<name>A0ABU7YY32_9GAMM</name>
<feature type="domain" description="GGDEF" evidence="3">
    <location>
        <begin position="423"/>
        <end position="554"/>
    </location>
</feature>
<dbReference type="RefSeq" id="WP_332616125.1">
    <property type="nucleotide sequence ID" value="NZ_JAXGFP010000003.1"/>
</dbReference>
<dbReference type="EC" id="2.7.7.65" evidence="4"/>
<dbReference type="Pfam" id="PF00990">
    <property type="entry name" value="GGDEF"/>
    <property type="match status" value="1"/>
</dbReference>
<dbReference type="Pfam" id="PF07695">
    <property type="entry name" value="7TMR-DISM_7TM"/>
    <property type="match status" value="1"/>
</dbReference>
<evidence type="ECO:0000313" key="4">
    <source>
        <dbReference type="EMBL" id="MEG3183804.1"/>
    </source>
</evidence>
<feature type="signal peptide" evidence="2">
    <location>
        <begin position="1"/>
        <end position="25"/>
    </location>
</feature>
<evidence type="ECO:0000256" key="1">
    <source>
        <dbReference type="SAM" id="Phobius"/>
    </source>
</evidence>
<gene>
    <name evidence="4" type="ORF">SNE34_07260</name>
</gene>
<dbReference type="InterPro" id="IPR000160">
    <property type="entry name" value="GGDEF_dom"/>
</dbReference>
<feature type="transmembrane region" description="Helical" evidence="1">
    <location>
        <begin position="174"/>
        <end position="192"/>
    </location>
</feature>
<dbReference type="InterPro" id="IPR011623">
    <property type="entry name" value="7TMR_DISM_rcpt_extracell_dom1"/>
</dbReference>
<evidence type="ECO:0000313" key="5">
    <source>
        <dbReference type="Proteomes" id="UP001355056"/>
    </source>
</evidence>
<dbReference type="InterPro" id="IPR029787">
    <property type="entry name" value="Nucleotide_cyclase"/>
</dbReference>
<dbReference type="PANTHER" id="PTHR33121">
    <property type="entry name" value="CYCLIC DI-GMP PHOSPHODIESTERASE PDEF"/>
    <property type="match status" value="1"/>
</dbReference>
<organism evidence="4 5">
    <name type="scientific">Novilysobacter erysipheiresistens</name>
    <dbReference type="NCBI Taxonomy" id="1749332"/>
    <lineage>
        <taxon>Bacteria</taxon>
        <taxon>Pseudomonadati</taxon>
        <taxon>Pseudomonadota</taxon>
        <taxon>Gammaproteobacteria</taxon>
        <taxon>Lysobacterales</taxon>
        <taxon>Lysobacteraceae</taxon>
        <taxon>Novilysobacter</taxon>
    </lineage>
</organism>
<protein>
    <submittedName>
        <fullName evidence="4">Diguanylate cyclase</fullName>
        <ecNumber evidence="4">2.7.7.65</ecNumber>
    </submittedName>
</protein>
<dbReference type="Proteomes" id="UP001355056">
    <property type="component" value="Unassembled WGS sequence"/>
</dbReference>
<dbReference type="PROSITE" id="PS50887">
    <property type="entry name" value="GGDEF"/>
    <property type="match status" value="1"/>
</dbReference>
<comment type="caution">
    <text evidence="4">The sequence shown here is derived from an EMBL/GenBank/DDBJ whole genome shotgun (WGS) entry which is preliminary data.</text>
</comment>
<dbReference type="CDD" id="cd01949">
    <property type="entry name" value="GGDEF"/>
    <property type="match status" value="1"/>
</dbReference>
<keyword evidence="5" id="KW-1185">Reference proteome</keyword>
<proteinExistence type="predicted"/>